<evidence type="ECO:0000259" key="3">
    <source>
        <dbReference type="Pfam" id="PF01370"/>
    </source>
</evidence>
<protein>
    <recommendedName>
        <fullName evidence="3">NAD-dependent epimerase/dehydratase domain-containing protein</fullName>
    </recommendedName>
</protein>
<dbReference type="InterPro" id="IPR001509">
    <property type="entry name" value="Epimerase_deHydtase"/>
</dbReference>
<dbReference type="PANTHER" id="PTHR43000">
    <property type="entry name" value="DTDP-D-GLUCOSE 4,6-DEHYDRATASE-RELATED"/>
    <property type="match status" value="1"/>
</dbReference>
<dbReference type="RefSeq" id="WP_112139252.1">
    <property type="nucleotide sequence ID" value="NZ_CP016181.1"/>
</dbReference>
<evidence type="ECO:0000256" key="1">
    <source>
        <dbReference type="ARBA" id="ARBA00005125"/>
    </source>
</evidence>
<dbReference type="OrthoDB" id="9803010at2"/>
<reference evidence="4 6" key="1">
    <citation type="submission" date="2016-06" db="EMBL/GenBank/DDBJ databases">
        <title>The sequenced genome of the ice-adhering bacterium Marinomonas primoryensis, from Antarctica.</title>
        <authorList>
            <person name="Graham L."/>
            <person name="Vance T.D.R."/>
            <person name="Davies P.L."/>
        </authorList>
    </citation>
    <scope>NUCLEOTIDE SEQUENCE [LARGE SCALE GENOMIC DNA]</scope>
    <source>
        <strain evidence="4 6">AceL</strain>
    </source>
</reference>
<feature type="domain" description="NAD-dependent epimerase/dehydratase" evidence="3">
    <location>
        <begin position="6"/>
        <end position="215"/>
    </location>
</feature>
<dbReference type="Gene3D" id="3.40.50.720">
    <property type="entry name" value="NAD(P)-binding Rossmann-like Domain"/>
    <property type="match status" value="1"/>
</dbReference>
<dbReference type="AlphaFoldDB" id="A0A2Z4PUB5"/>
<dbReference type="Proteomes" id="UP000249898">
    <property type="component" value="Chromosome"/>
</dbReference>
<evidence type="ECO:0000313" key="4">
    <source>
        <dbReference type="EMBL" id="AWY01060.1"/>
    </source>
</evidence>
<sequence length="299" mass="34078">MNSVTVLVTGGAGFVGSHLVKKLCEMGYDLYVLAREGSNLSKLDSVKDKVSFFNMEDLDSIFEKKNIDIVIHLATDYGRKKEGLSGLVNTNVVLGLKLLDNCVKYNVGLFVNTDSFFNDSKYKNTYMQNYTLSKKQFSDWLKVTGNDLNVVNMKLHHVYGPYDNEGKFIPWLMDQLLKSDNVDLTSGDQLRDFIYVDDVVSAYVSILINCRKNKKGFVEYIVSTGEKTKLSDFCMKLQDSMRLLSSTENATLSFGKKTVDDEIYDVYNDNTDLIRLGWRPEFTIEQGVEELVKSHLRKF</sequence>
<evidence type="ECO:0000256" key="2">
    <source>
        <dbReference type="ARBA" id="ARBA00007637"/>
    </source>
</evidence>
<comment type="pathway">
    <text evidence="1">Bacterial outer membrane biogenesis; LPS O-antigen biosynthesis.</text>
</comment>
<organism evidence="4 6">
    <name type="scientific">Marinomonas primoryensis</name>
    <dbReference type="NCBI Taxonomy" id="178399"/>
    <lineage>
        <taxon>Bacteria</taxon>
        <taxon>Pseudomonadati</taxon>
        <taxon>Pseudomonadota</taxon>
        <taxon>Gammaproteobacteria</taxon>
        <taxon>Oceanospirillales</taxon>
        <taxon>Oceanospirillaceae</taxon>
        <taxon>Marinomonas</taxon>
    </lineage>
</organism>
<dbReference type="SUPFAM" id="SSF51735">
    <property type="entry name" value="NAD(P)-binding Rossmann-fold domains"/>
    <property type="match status" value="1"/>
</dbReference>
<dbReference type="EMBL" id="CP016181">
    <property type="protein sequence ID" value="AWY02115.1"/>
    <property type="molecule type" value="Genomic_DNA"/>
</dbReference>
<accession>A0A2Z4PUB5</accession>
<dbReference type="Pfam" id="PF01370">
    <property type="entry name" value="Epimerase"/>
    <property type="match status" value="1"/>
</dbReference>
<proteinExistence type="inferred from homology"/>
<evidence type="ECO:0000313" key="6">
    <source>
        <dbReference type="Proteomes" id="UP000249898"/>
    </source>
</evidence>
<gene>
    <name evidence="4" type="ORF">A8139_14530</name>
    <name evidence="5" type="ORF">A8139_20875</name>
</gene>
<dbReference type="InterPro" id="IPR036291">
    <property type="entry name" value="NAD(P)-bd_dom_sf"/>
</dbReference>
<name>A0A2Z4PUB5_9GAMM</name>
<dbReference type="EMBL" id="CP016181">
    <property type="protein sequence ID" value="AWY01060.1"/>
    <property type="molecule type" value="Genomic_DNA"/>
</dbReference>
<evidence type="ECO:0000313" key="5">
    <source>
        <dbReference type="EMBL" id="AWY02115.1"/>
    </source>
</evidence>
<comment type="similarity">
    <text evidence="2">Belongs to the NAD(P)-dependent epimerase/dehydratase family.</text>
</comment>